<dbReference type="Pfam" id="PF01328">
    <property type="entry name" value="Peroxidase_2"/>
    <property type="match status" value="1"/>
</dbReference>
<keyword evidence="3" id="KW-0349">Heme</keyword>
<keyword evidence="4" id="KW-0479">Metal-binding</keyword>
<feature type="transmembrane region" description="Helical" evidence="8">
    <location>
        <begin position="76"/>
        <end position="97"/>
    </location>
</feature>
<dbReference type="HOGENOM" id="CLU_050230_5_1_1"/>
<evidence type="ECO:0000256" key="8">
    <source>
        <dbReference type="SAM" id="Phobius"/>
    </source>
</evidence>
<evidence type="ECO:0000313" key="10">
    <source>
        <dbReference type="EMBL" id="KIK22473.1"/>
    </source>
</evidence>
<name>A0A0C9ZRU2_9AGAM</name>
<evidence type="ECO:0000256" key="5">
    <source>
        <dbReference type="ARBA" id="ARBA00023002"/>
    </source>
</evidence>
<evidence type="ECO:0000256" key="4">
    <source>
        <dbReference type="ARBA" id="ARBA00022723"/>
    </source>
</evidence>
<keyword evidence="2" id="KW-0575">Peroxidase</keyword>
<evidence type="ECO:0000256" key="1">
    <source>
        <dbReference type="ARBA" id="ARBA00001970"/>
    </source>
</evidence>
<keyword evidence="11" id="KW-1185">Reference proteome</keyword>
<keyword evidence="6" id="KW-0408">Iron</keyword>
<organism evidence="10 11">
    <name type="scientific">Pisolithus microcarpus 441</name>
    <dbReference type="NCBI Taxonomy" id="765257"/>
    <lineage>
        <taxon>Eukaryota</taxon>
        <taxon>Fungi</taxon>
        <taxon>Dikarya</taxon>
        <taxon>Basidiomycota</taxon>
        <taxon>Agaricomycotina</taxon>
        <taxon>Agaricomycetes</taxon>
        <taxon>Agaricomycetidae</taxon>
        <taxon>Boletales</taxon>
        <taxon>Sclerodermatineae</taxon>
        <taxon>Pisolithaceae</taxon>
        <taxon>Pisolithus</taxon>
    </lineage>
</organism>
<evidence type="ECO:0000259" key="9">
    <source>
        <dbReference type="PROSITE" id="PS51405"/>
    </source>
</evidence>
<keyword evidence="8" id="KW-0472">Membrane</keyword>
<evidence type="ECO:0000256" key="3">
    <source>
        <dbReference type="ARBA" id="ARBA00022617"/>
    </source>
</evidence>
<evidence type="ECO:0000256" key="7">
    <source>
        <dbReference type="ARBA" id="ARBA00025795"/>
    </source>
</evidence>
<reference evidence="11" key="2">
    <citation type="submission" date="2015-01" db="EMBL/GenBank/DDBJ databases">
        <title>Evolutionary Origins and Diversification of the Mycorrhizal Mutualists.</title>
        <authorList>
            <consortium name="DOE Joint Genome Institute"/>
            <consortium name="Mycorrhizal Genomics Consortium"/>
            <person name="Kohler A."/>
            <person name="Kuo A."/>
            <person name="Nagy L.G."/>
            <person name="Floudas D."/>
            <person name="Copeland A."/>
            <person name="Barry K.W."/>
            <person name="Cichocki N."/>
            <person name="Veneault-Fourrey C."/>
            <person name="LaButti K."/>
            <person name="Lindquist E.A."/>
            <person name="Lipzen A."/>
            <person name="Lundell T."/>
            <person name="Morin E."/>
            <person name="Murat C."/>
            <person name="Riley R."/>
            <person name="Ohm R."/>
            <person name="Sun H."/>
            <person name="Tunlid A."/>
            <person name="Henrissat B."/>
            <person name="Grigoriev I.V."/>
            <person name="Hibbett D.S."/>
            <person name="Martin F."/>
        </authorList>
    </citation>
    <scope>NUCLEOTIDE SEQUENCE [LARGE SCALE GENOMIC DNA]</scope>
    <source>
        <strain evidence="11">441</strain>
    </source>
</reference>
<dbReference type="PANTHER" id="PTHR33577:SF9">
    <property type="entry name" value="PEROXIDASE STCC"/>
    <property type="match status" value="1"/>
</dbReference>
<dbReference type="EMBL" id="KN833739">
    <property type="protein sequence ID" value="KIK22473.1"/>
    <property type="molecule type" value="Genomic_DNA"/>
</dbReference>
<dbReference type="InterPro" id="IPR036851">
    <property type="entry name" value="Chloroperoxidase-like_sf"/>
</dbReference>
<reference evidence="10 11" key="1">
    <citation type="submission" date="2014-04" db="EMBL/GenBank/DDBJ databases">
        <authorList>
            <consortium name="DOE Joint Genome Institute"/>
            <person name="Kuo A."/>
            <person name="Kohler A."/>
            <person name="Costa M.D."/>
            <person name="Nagy L.G."/>
            <person name="Floudas D."/>
            <person name="Copeland A."/>
            <person name="Barry K.W."/>
            <person name="Cichocki N."/>
            <person name="Veneault-Fourrey C."/>
            <person name="LaButti K."/>
            <person name="Lindquist E.A."/>
            <person name="Lipzen A."/>
            <person name="Lundell T."/>
            <person name="Morin E."/>
            <person name="Murat C."/>
            <person name="Sun H."/>
            <person name="Tunlid A."/>
            <person name="Henrissat B."/>
            <person name="Grigoriev I.V."/>
            <person name="Hibbett D.S."/>
            <person name="Martin F."/>
            <person name="Nordberg H.P."/>
            <person name="Cantor M.N."/>
            <person name="Hua S.X."/>
        </authorList>
    </citation>
    <scope>NUCLEOTIDE SEQUENCE [LARGE SCALE GENOMIC DNA]</scope>
    <source>
        <strain evidence="10 11">441</strain>
    </source>
</reference>
<comment type="cofactor">
    <cofactor evidence="1">
        <name>heme b</name>
        <dbReference type="ChEBI" id="CHEBI:60344"/>
    </cofactor>
</comment>
<dbReference type="PANTHER" id="PTHR33577">
    <property type="entry name" value="STERIGMATOCYSTIN BIOSYNTHESIS PEROXIDASE STCC-RELATED"/>
    <property type="match status" value="1"/>
</dbReference>
<evidence type="ECO:0000256" key="2">
    <source>
        <dbReference type="ARBA" id="ARBA00022559"/>
    </source>
</evidence>
<dbReference type="PROSITE" id="PS51405">
    <property type="entry name" value="HEME_HALOPEROXIDASE"/>
    <property type="match status" value="1"/>
</dbReference>
<keyword evidence="8" id="KW-1133">Transmembrane helix</keyword>
<dbReference type="InterPro" id="IPR000028">
    <property type="entry name" value="Chloroperoxidase"/>
</dbReference>
<dbReference type="GO" id="GO:0004601">
    <property type="term" value="F:peroxidase activity"/>
    <property type="evidence" value="ECO:0007669"/>
    <property type="project" value="UniProtKB-KW"/>
</dbReference>
<dbReference type="OrthoDB" id="407298at2759"/>
<feature type="domain" description="Heme haloperoxidase family profile" evidence="9">
    <location>
        <begin position="28"/>
        <end position="237"/>
    </location>
</feature>
<evidence type="ECO:0000313" key="11">
    <source>
        <dbReference type="Proteomes" id="UP000054018"/>
    </source>
</evidence>
<dbReference type="AlphaFoldDB" id="A0A0C9ZRU2"/>
<dbReference type="Proteomes" id="UP000054018">
    <property type="component" value="Unassembled WGS sequence"/>
</dbReference>
<gene>
    <name evidence="10" type="ORF">PISMIDRAFT_102451</name>
</gene>
<proteinExistence type="inferred from homology"/>
<keyword evidence="8" id="KW-0812">Transmembrane</keyword>
<protein>
    <recommendedName>
        <fullName evidence="9">Heme haloperoxidase family profile domain-containing protein</fullName>
    </recommendedName>
</protein>
<dbReference type="STRING" id="765257.A0A0C9ZRU2"/>
<comment type="similarity">
    <text evidence="7">Belongs to the chloroperoxidase family.</text>
</comment>
<dbReference type="SUPFAM" id="SSF47571">
    <property type="entry name" value="Cloroperoxidase"/>
    <property type="match status" value="1"/>
</dbReference>
<keyword evidence="5" id="KW-0560">Oxidoreductase</keyword>
<sequence length="278" mass="30338">MSHHCQTSTSTIAAQHEHKGGFCPVVGDTHAYCPHHKGDSRSPCPALNALANHGYLPRDGKNISVFGLIRALVEGYGLSTTLALLLSIGAVFILGQFRKISLADLARHNLIEHDASLFHRDARKGQEYAPRCPDCSLLKAVVHQGGYYKPGRITLEDVANIRAKREVHGPLDFTHAEIARGEMAIAIGVLGGPNADKEGLDLEVLKTWVKYERLPDGWKPDHTQGLYHTYKMAKVVRDRMNAIKSGKLKNVLDEADATEAAMGMSAAHAPQVSPTSQR</sequence>
<evidence type="ECO:0000256" key="6">
    <source>
        <dbReference type="ARBA" id="ARBA00023004"/>
    </source>
</evidence>
<dbReference type="GO" id="GO:0046872">
    <property type="term" value="F:metal ion binding"/>
    <property type="evidence" value="ECO:0007669"/>
    <property type="project" value="UniProtKB-KW"/>
</dbReference>
<accession>A0A0C9ZRU2</accession>
<dbReference type="Gene3D" id="1.10.489.10">
    <property type="entry name" value="Chloroperoxidase-like"/>
    <property type="match status" value="1"/>
</dbReference>